<proteinExistence type="predicted"/>
<reference evidence="5 6" key="1">
    <citation type="submission" date="2016-11" db="EMBL/GenBank/DDBJ databases">
        <authorList>
            <person name="Jaros S."/>
            <person name="Januszkiewicz K."/>
            <person name="Wedrychowicz H."/>
        </authorList>
    </citation>
    <scope>NUCLEOTIDE SEQUENCE [LARGE SCALE GENOMIC DNA]</scope>
    <source>
        <strain evidence="5 6">DSM 18772</strain>
    </source>
</reference>
<keyword evidence="1 5" id="KW-0808">Transferase</keyword>
<feature type="region of interest" description="Disordered" evidence="3">
    <location>
        <begin position="261"/>
        <end position="285"/>
    </location>
</feature>
<organism evidence="5 6">
    <name type="scientific">Rubritalea squalenifaciens DSM 18772</name>
    <dbReference type="NCBI Taxonomy" id="1123071"/>
    <lineage>
        <taxon>Bacteria</taxon>
        <taxon>Pseudomonadati</taxon>
        <taxon>Verrucomicrobiota</taxon>
        <taxon>Verrucomicrobiia</taxon>
        <taxon>Verrucomicrobiales</taxon>
        <taxon>Rubritaleaceae</taxon>
        <taxon>Rubritalea</taxon>
    </lineage>
</organism>
<dbReference type="AlphaFoldDB" id="A0A1M6PNB9"/>
<feature type="domain" description="Mannose-1-phosphate guanyltransferase C-terminal" evidence="4">
    <location>
        <begin position="147"/>
        <end position="253"/>
    </location>
</feature>
<dbReference type="InterPro" id="IPR050065">
    <property type="entry name" value="GlmU-like"/>
</dbReference>
<dbReference type="Proteomes" id="UP000184510">
    <property type="component" value="Unassembled WGS sequence"/>
</dbReference>
<dbReference type="PANTHER" id="PTHR43584">
    <property type="entry name" value="NUCLEOTIDYL TRANSFERASE"/>
    <property type="match status" value="1"/>
</dbReference>
<dbReference type="EMBL" id="FQYR01000005">
    <property type="protein sequence ID" value="SHK09456.1"/>
    <property type="molecule type" value="Genomic_DNA"/>
</dbReference>
<evidence type="ECO:0000256" key="3">
    <source>
        <dbReference type="SAM" id="MobiDB-lite"/>
    </source>
</evidence>
<sequence>MNILDPYDQGNMWPLTVGGVKPDQFIAGTSLEVLQSTLAPANANLYANAWVSAEDWTNLSQEAEGTVLVSRGGDELAWIGTEKATQTLESSEKSLLIRYPWHLITVNEQVVGALVEDHRVGEVSPAAHIEGVISVGAGTRILPGVFIEGNVIIGEHCKIGPNCYIRGNTTIGDGVHVGQAVEIKNSLIGHETSIGHLSYVGDSVIGHQTNLGAGTITSNLRHDGVNHRSMVQGDLVETGRRKFGTIIGDGVHTGIHTAIYPGRKLGPGTSTRPNGTVQKDLLEGE</sequence>
<dbReference type="InParanoid" id="A0A1M6PNB9"/>
<evidence type="ECO:0000313" key="6">
    <source>
        <dbReference type="Proteomes" id="UP000184510"/>
    </source>
</evidence>
<name>A0A1M6PNB9_9BACT</name>
<dbReference type="InterPro" id="IPR056729">
    <property type="entry name" value="GMPPB_C"/>
</dbReference>
<dbReference type="PANTHER" id="PTHR43584:SF8">
    <property type="entry name" value="N-ACETYLMURAMATE ALPHA-1-PHOSPHATE URIDYLYLTRANSFERASE"/>
    <property type="match status" value="1"/>
</dbReference>
<dbReference type="GO" id="GO:0016746">
    <property type="term" value="F:acyltransferase activity"/>
    <property type="evidence" value="ECO:0007669"/>
    <property type="project" value="UniProtKB-KW"/>
</dbReference>
<dbReference type="FunCoup" id="A0A1M6PNB9">
    <property type="interactions" value="28"/>
</dbReference>
<dbReference type="InterPro" id="IPR011004">
    <property type="entry name" value="Trimer_LpxA-like_sf"/>
</dbReference>
<protein>
    <submittedName>
        <fullName evidence="5">Transferase hexapeptide (Six repeat-containing protein)</fullName>
    </submittedName>
</protein>
<keyword evidence="2" id="KW-0012">Acyltransferase</keyword>
<dbReference type="CDD" id="cd05636">
    <property type="entry name" value="LbH_G1P_TT_C_like"/>
    <property type="match status" value="1"/>
</dbReference>
<keyword evidence="6" id="KW-1185">Reference proteome</keyword>
<evidence type="ECO:0000256" key="1">
    <source>
        <dbReference type="ARBA" id="ARBA00022679"/>
    </source>
</evidence>
<dbReference type="SUPFAM" id="SSF51161">
    <property type="entry name" value="Trimeric LpxA-like enzymes"/>
    <property type="match status" value="1"/>
</dbReference>
<gene>
    <name evidence="5" type="ORF">SAMN02745181_3245</name>
</gene>
<dbReference type="STRING" id="1123071.SAMN02745181_3245"/>
<dbReference type="Gene3D" id="2.160.10.10">
    <property type="entry name" value="Hexapeptide repeat proteins"/>
    <property type="match status" value="1"/>
</dbReference>
<feature type="compositionally biased region" description="Polar residues" evidence="3">
    <location>
        <begin position="268"/>
        <end position="277"/>
    </location>
</feature>
<evidence type="ECO:0000313" key="5">
    <source>
        <dbReference type="EMBL" id="SHK09456.1"/>
    </source>
</evidence>
<dbReference type="Pfam" id="PF25087">
    <property type="entry name" value="GMPPB_C"/>
    <property type="match status" value="1"/>
</dbReference>
<accession>A0A1M6PNB9</accession>
<evidence type="ECO:0000259" key="4">
    <source>
        <dbReference type="Pfam" id="PF25087"/>
    </source>
</evidence>
<dbReference type="OrthoDB" id="9779868at2"/>
<dbReference type="GO" id="GO:0016779">
    <property type="term" value="F:nucleotidyltransferase activity"/>
    <property type="evidence" value="ECO:0007669"/>
    <property type="project" value="UniProtKB-ARBA"/>
</dbReference>
<evidence type="ECO:0000256" key="2">
    <source>
        <dbReference type="ARBA" id="ARBA00023315"/>
    </source>
</evidence>
<dbReference type="RefSeq" id="WP_143184790.1">
    <property type="nucleotide sequence ID" value="NZ_FQYR01000005.1"/>
</dbReference>